<protein>
    <submittedName>
        <fullName evidence="1">Uncharacterized protein</fullName>
    </submittedName>
</protein>
<keyword evidence="2" id="KW-1185">Reference proteome</keyword>
<name>A0A8T2SDF9_CERRI</name>
<evidence type="ECO:0000313" key="2">
    <source>
        <dbReference type="Proteomes" id="UP000825935"/>
    </source>
</evidence>
<dbReference type="EMBL" id="CM035426">
    <property type="protein sequence ID" value="KAH7316181.1"/>
    <property type="molecule type" value="Genomic_DNA"/>
</dbReference>
<dbReference type="Proteomes" id="UP000825935">
    <property type="component" value="Chromosome 21"/>
</dbReference>
<evidence type="ECO:0000313" key="1">
    <source>
        <dbReference type="EMBL" id="KAH7316181.1"/>
    </source>
</evidence>
<organism evidence="1 2">
    <name type="scientific">Ceratopteris richardii</name>
    <name type="common">Triangle waterfern</name>
    <dbReference type="NCBI Taxonomy" id="49495"/>
    <lineage>
        <taxon>Eukaryota</taxon>
        <taxon>Viridiplantae</taxon>
        <taxon>Streptophyta</taxon>
        <taxon>Embryophyta</taxon>
        <taxon>Tracheophyta</taxon>
        <taxon>Polypodiopsida</taxon>
        <taxon>Polypodiidae</taxon>
        <taxon>Polypodiales</taxon>
        <taxon>Pteridineae</taxon>
        <taxon>Pteridaceae</taxon>
        <taxon>Parkerioideae</taxon>
        <taxon>Ceratopteris</taxon>
    </lineage>
</organism>
<reference evidence="1" key="1">
    <citation type="submission" date="2021-08" db="EMBL/GenBank/DDBJ databases">
        <title>WGS assembly of Ceratopteris richardii.</title>
        <authorList>
            <person name="Marchant D.B."/>
            <person name="Chen G."/>
            <person name="Jenkins J."/>
            <person name="Shu S."/>
            <person name="Leebens-Mack J."/>
            <person name="Grimwood J."/>
            <person name="Schmutz J."/>
            <person name="Soltis P."/>
            <person name="Soltis D."/>
            <person name="Chen Z.-H."/>
        </authorList>
    </citation>
    <scope>NUCLEOTIDE SEQUENCE</scope>
    <source>
        <strain evidence="1">Whitten #5841</strain>
        <tissue evidence="1">Leaf</tissue>
    </source>
</reference>
<comment type="caution">
    <text evidence="1">The sequence shown here is derived from an EMBL/GenBank/DDBJ whole genome shotgun (WGS) entry which is preliminary data.</text>
</comment>
<proteinExistence type="predicted"/>
<sequence>MEASPCPYEMITLFDRLSFLPSSTQLCGTLHSSTPIICLCLRHLLHCNPPVPRTFILSSLTSGHAHNVAFLLGKGDDQFNTVSMKRLSTCVIMLQGCMRAKVILLM</sequence>
<accession>A0A8T2SDF9</accession>
<gene>
    <name evidence="1" type="ORF">KP509_21G081700</name>
</gene>
<dbReference type="AlphaFoldDB" id="A0A8T2SDF9"/>